<dbReference type="HOGENOM" id="CLU_055842_0_0_1"/>
<organism evidence="2 3">
    <name type="scientific">Marssonina brunnea f. sp. multigermtubi (strain MB_m1)</name>
    <name type="common">Marssonina leaf spot fungus</name>
    <dbReference type="NCBI Taxonomy" id="1072389"/>
    <lineage>
        <taxon>Eukaryota</taxon>
        <taxon>Fungi</taxon>
        <taxon>Dikarya</taxon>
        <taxon>Ascomycota</taxon>
        <taxon>Pezizomycotina</taxon>
        <taxon>Leotiomycetes</taxon>
        <taxon>Helotiales</taxon>
        <taxon>Drepanopezizaceae</taxon>
        <taxon>Drepanopeziza</taxon>
    </lineage>
</organism>
<feature type="compositionally biased region" description="Basic and acidic residues" evidence="1">
    <location>
        <begin position="199"/>
        <end position="220"/>
    </location>
</feature>
<accession>K1W882</accession>
<evidence type="ECO:0000313" key="3">
    <source>
        <dbReference type="Proteomes" id="UP000006753"/>
    </source>
</evidence>
<reference evidence="2 3" key="1">
    <citation type="journal article" date="2012" name="BMC Genomics">
        <title>Sequencing the genome of Marssonina brunnea reveals fungus-poplar co-evolution.</title>
        <authorList>
            <person name="Zhu S."/>
            <person name="Cao Y.-Z."/>
            <person name="Jiang C."/>
            <person name="Tan B.-Y."/>
            <person name="Wang Z."/>
            <person name="Feng S."/>
            <person name="Zhang L."/>
            <person name="Su X.-H."/>
            <person name="Brejova B."/>
            <person name="Vinar T."/>
            <person name="Xu M."/>
            <person name="Wang M.-X."/>
            <person name="Zhang S.-G."/>
            <person name="Huang M.-R."/>
            <person name="Wu R."/>
            <person name="Zhou Y."/>
        </authorList>
    </citation>
    <scope>NUCLEOTIDE SEQUENCE [LARGE SCALE GENOMIC DNA]</scope>
    <source>
        <strain evidence="2 3">MB_m1</strain>
    </source>
</reference>
<feature type="region of interest" description="Disordered" evidence="1">
    <location>
        <begin position="264"/>
        <end position="331"/>
    </location>
</feature>
<evidence type="ECO:0008006" key="4">
    <source>
        <dbReference type="Google" id="ProtNLM"/>
    </source>
</evidence>
<keyword evidence="3" id="KW-1185">Reference proteome</keyword>
<evidence type="ECO:0000256" key="1">
    <source>
        <dbReference type="SAM" id="MobiDB-lite"/>
    </source>
</evidence>
<feature type="region of interest" description="Disordered" evidence="1">
    <location>
        <begin position="32"/>
        <end position="63"/>
    </location>
</feature>
<dbReference type="AlphaFoldDB" id="K1W882"/>
<dbReference type="OMA" id="WESGSAH"/>
<feature type="region of interest" description="Disordered" evidence="1">
    <location>
        <begin position="378"/>
        <end position="397"/>
    </location>
</feature>
<dbReference type="STRING" id="1072389.K1W882"/>
<dbReference type="OrthoDB" id="425602at2759"/>
<dbReference type="KEGG" id="mbe:MBM_08468"/>
<dbReference type="RefSeq" id="XP_007296357.1">
    <property type="nucleotide sequence ID" value="XM_007296295.1"/>
</dbReference>
<feature type="region of interest" description="Disordered" evidence="1">
    <location>
        <begin position="198"/>
        <end position="231"/>
    </location>
</feature>
<proteinExistence type="predicted"/>
<gene>
    <name evidence="2" type="ORF">MBM_08468</name>
</gene>
<feature type="compositionally biased region" description="Low complexity" evidence="1">
    <location>
        <begin position="294"/>
        <end position="312"/>
    </location>
</feature>
<dbReference type="GeneID" id="18764403"/>
<dbReference type="eggNOG" id="ENOG502SC0Q">
    <property type="taxonomic scope" value="Eukaryota"/>
</dbReference>
<dbReference type="EMBL" id="JH921450">
    <property type="protein sequence ID" value="EKD13385.1"/>
    <property type="molecule type" value="Genomic_DNA"/>
</dbReference>
<evidence type="ECO:0000313" key="2">
    <source>
        <dbReference type="EMBL" id="EKD13385.1"/>
    </source>
</evidence>
<feature type="region of interest" description="Disordered" evidence="1">
    <location>
        <begin position="121"/>
        <end position="144"/>
    </location>
</feature>
<name>K1W882_MARBU</name>
<dbReference type="Proteomes" id="UP000006753">
    <property type="component" value="Unassembled WGS sequence"/>
</dbReference>
<sequence>MATQLASTRQPFAPLNSSRLQTLTSLKNRQNAISSLTPSSKRKAASFDADHSNEDGENIDPAAFLSPKRCKGADVKDGGCKPVNYFLTTSTSSPAAAAAAAAKLPPPGRAILHARSPANPRLEIGGAGVRKTPLSAPAGRSPTRKRAGILHRRKTGGGSSPFTRVDPPKFSSSALSSSLGLGFSIDAALSGTIPGYASRAKEQERERELQQEQEQEREQRQMSSVPALWTDDKPRESWNFEIYEDTEEELATNLMEHGACTLEISSDEESAARERDLRGKENVPPEAEDGGDVSQTSSASSSSTSADAATLAVQSAMKASTNRAPRRGRMQDANAIVIDRCPLGDLPAEDFYAEGCDENTVVLADADVDADADASALITPPADGSENDGRASTSTSHVPASTFDLAAGALHKGKGKAIEIDLDVLMAKSAESGAPGARLLEPLEKAEVGWTVWESGSAKADGEEE</sequence>
<dbReference type="InParanoid" id="K1W882"/>
<protein>
    <recommendedName>
        <fullName evidence="4">Thymidylate kinase</fullName>
    </recommendedName>
</protein>
<feature type="compositionally biased region" description="Basic and acidic residues" evidence="1">
    <location>
        <begin position="270"/>
        <end position="283"/>
    </location>
</feature>